<reference evidence="2 3" key="1">
    <citation type="journal article" date="2019" name="Nat. Microbiol.">
        <title>Mediterranean grassland soil C-N compound turnover is dependent on rainfall and depth, and is mediated by genomically divergent microorganisms.</title>
        <authorList>
            <person name="Diamond S."/>
            <person name="Andeer P.F."/>
            <person name="Li Z."/>
            <person name="Crits-Christoph A."/>
            <person name="Burstein D."/>
            <person name="Anantharaman K."/>
            <person name="Lane K.R."/>
            <person name="Thomas B.C."/>
            <person name="Pan C."/>
            <person name="Northen T.R."/>
            <person name="Banfield J.F."/>
        </authorList>
    </citation>
    <scope>NUCLEOTIDE SEQUENCE [LARGE SCALE GENOMIC DNA]</scope>
    <source>
        <strain evidence="2">WS_10</strain>
    </source>
</reference>
<evidence type="ECO:0000256" key="1">
    <source>
        <dbReference type="SAM" id="MobiDB-lite"/>
    </source>
</evidence>
<evidence type="ECO:0000313" key="3">
    <source>
        <dbReference type="Proteomes" id="UP000319836"/>
    </source>
</evidence>
<comment type="caution">
    <text evidence="2">The sequence shown here is derived from an EMBL/GenBank/DDBJ whole genome shotgun (WGS) entry which is preliminary data.</text>
</comment>
<dbReference type="EMBL" id="VBPA01000128">
    <property type="protein sequence ID" value="TMQ71392.1"/>
    <property type="molecule type" value="Genomic_DNA"/>
</dbReference>
<dbReference type="AlphaFoldDB" id="A0A538U665"/>
<organism evidence="2 3">
    <name type="scientific">Eiseniibacteriota bacterium</name>
    <dbReference type="NCBI Taxonomy" id="2212470"/>
    <lineage>
        <taxon>Bacteria</taxon>
        <taxon>Candidatus Eiseniibacteriota</taxon>
    </lineage>
</organism>
<sequence length="88" mass="10047">MRVGLDPDEAQLLTRLISAAQDERSERIARARSPEDLARLEKEARMLETLRVRLAEAHREEILDESVEETFPASDPPARSVVRDRPRG</sequence>
<gene>
    <name evidence="2" type="ORF">E6K80_05745</name>
</gene>
<dbReference type="Proteomes" id="UP000319836">
    <property type="component" value="Unassembled WGS sequence"/>
</dbReference>
<name>A0A538U665_UNCEI</name>
<feature type="region of interest" description="Disordered" evidence="1">
    <location>
        <begin position="65"/>
        <end position="88"/>
    </location>
</feature>
<evidence type="ECO:0000313" key="2">
    <source>
        <dbReference type="EMBL" id="TMQ71392.1"/>
    </source>
</evidence>
<accession>A0A538U665</accession>
<protein>
    <submittedName>
        <fullName evidence="2">Uncharacterized protein</fullName>
    </submittedName>
</protein>
<proteinExistence type="predicted"/>